<gene>
    <name evidence="1" type="ORF">A3B18_02820</name>
</gene>
<accession>A0A1F5X2W3</accession>
<reference evidence="1 2" key="1">
    <citation type="journal article" date="2016" name="Nat. Commun.">
        <title>Thousands of microbial genomes shed light on interconnected biogeochemical processes in an aquifer system.</title>
        <authorList>
            <person name="Anantharaman K."/>
            <person name="Brown C.T."/>
            <person name="Hug L.A."/>
            <person name="Sharon I."/>
            <person name="Castelle C.J."/>
            <person name="Probst A.J."/>
            <person name="Thomas B.C."/>
            <person name="Singh A."/>
            <person name="Wilkins M.J."/>
            <person name="Karaoz U."/>
            <person name="Brodie E.L."/>
            <person name="Williams K.H."/>
            <person name="Hubbard S.S."/>
            <person name="Banfield J.F."/>
        </authorList>
    </citation>
    <scope>NUCLEOTIDE SEQUENCE [LARGE SCALE GENOMIC DNA]</scope>
</reference>
<dbReference type="AlphaFoldDB" id="A0A1F5X2W3"/>
<dbReference type="EMBL" id="MFIE01000027">
    <property type="protein sequence ID" value="OGF82226.1"/>
    <property type="molecule type" value="Genomic_DNA"/>
</dbReference>
<sequence length="237" mass="26705">MADKWEPTALEQKLMENAIGNDPMVKCDALFVHGSPVRDDTLDKRLLQVAVECYCSGLPMVVLNGLTREQCREKNLAYDGYEAWQDFLERSRVPKSDIVILPASPHTAAESRNFLALAKKEGWTRLTIASYPHHIVRCFQQIVALMPEAGFEPQVHALTFHNLGWGEVMKKPVMGGQTALGGKDVEGTLEEHISEEYVRQVAYAQEPPLKDGKPTYTRHATFPEVIAYLNRREKIGQ</sequence>
<name>A0A1F5X2W3_9BACT</name>
<comment type="caution">
    <text evidence="1">The sequence shown here is derived from an EMBL/GenBank/DDBJ whole genome shotgun (WGS) entry which is preliminary data.</text>
</comment>
<evidence type="ECO:0000313" key="2">
    <source>
        <dbReference type="Proteomes" id="UP000178684"/>
    </source>
</evidence>
<protein>
    <recommendedName>
        <fullName evidence="3">DUF218 domain-containing protein</fullName>
    </recommendedName>
</protein>
<evidence type="ECO:0000313" key="1">
    <source>
        <dbReference type="EMBL" id="OGF82226.1"/>
    </source>
</evidence>
<proteinExistence type="predicted"/>
<dbReference type="Proteomes" id="UP000178684">
    <property type="component" value="Unassembled WGS sequence"/>
</dbReference>
<organism evidence="1 2">
    <name type="scientific">Candidatus Giovannonibacteria bacterium RIFCSPLOWO2_01_FULL_46_13</name>
    <dbReference type="NCBI Taxonomy" id="1798352"/>
    <lineage>
        <taxon>Bacteria</taxon>
        <taxon>Candidatus Giovannoniibacteriota</taxon>
    </lineage>
</organism>
<evidence type="ECO:0008006" key="3">
    <source>
        <dbReference type="Google" id="ProtNLM"/>
    </source>
</evidence>